<dbReference type="RefSeq" id="WP_066122765.1">
    <property type="nucleotide sequence ID" value="NZ_FKIF01000001.1"/>
</dbReference>
<evidence type="ECO:0000313" key="2">
    <source>
        <dbReference type="Proteomes" id="UP000076848"/>
    </source>
</evidence>
<protein>
    <submittedName>
        <fullName evidence="1">Uncharacterized protein</fullName>
    </submittedName>
</protein>
<keyword evidence="2" id="KW-1185">Reference proteome</keyword>
<name>A0A157S577_9BORD</name>
<organism evidence="1 2">
    <name type="scientific">Bordetella ansorpii</name>
    <dbReference type="NCBI Taxonomy" id="288768"/>
    <lineage>
        <taxon>Bacteria</taxon>
        <taxon>Pseudomonadati</taxon>
        <taxon>Pseudomonadota</taxon>
        <taxon>Betaproteobacteria</taxon>
        <taxon>Burkholderiales</taxon>
        <taxon>Alcaligenaceae</taxon>
        <taxon>Bordetella</taxon>
    </lineage>
</organism>
<dbReference type="AlphaFoldDB" id="A0A157S577"/>
<evidence type="ECO:0000313" key="1">
    <source>
        <dbReference type="EMBL" id="SAI65562.1"/>
    </source>
</evidence>
<gene>
    <name evidence="1" type="ORF">SAMEA3906486_00305</name>
</gene>
<reference evidence="1 2" key="1">
    <citation type="submission" date="2016-04" db="EMBL/GenBank/DDBJ databases">
        <authorList>
            <consortium name="Pathogen Informatics"/>
        </authorList>
    </citation>
    <scope>NUCLEOTIDE SEQUENCE [LARGE SCALE GENOMIC DNA]</scope>
    <source>
        <strain evidence="1 2">H050680373</strain>
    </source>
</reference>
<proteinExistence type="predicted"/>
<dbReference type="EMBL" id="FKIF01000001">
    <property type="protein sequence ID" value="SAI65562.1"/>
    <property type="molecule type" value="Genomic_DNA"/>
</dbReference>
<accession>A0A157S577</accession>
<dbReference type="OrthoDB" id="9153683at2"/>
<dbReference type="STRING" id="288768.SAMEA3906486_00305"/>
<sequence length="196" mass="20916">MTTTSERVVEILVQQGKYRELAQPMKIGSLSFEFDRALVASDRANDLVIVIELKSGTSDEALIRKVLALTRALDVLKSKRSVTAVLTSGQALPETVQSISRVCRVLPIGTPAGPKAADAVRDWLSVLLPISQPASVETLVDWTGDLRREIPEKAAGPLADLLVEAAPLGKQAVEDVLVDAIKVAVEPALAEGEDDA</sequence>
<dbReference type="Proteomes" id="UP000076848">
    <property type="component" value="Unassembled WGS sequence"/>
</dbReference>